<dbReference type="AlphaFoldDB" id="A0A1A5I5I3"/>
<dbReference type="PANTHER" id="PTHR42901:SF1">
    <property type="entry name" value="ALCOHOL DEHYDROGENASE"/>
    <property type="match status" value="1"/>
</dbReference>
<gene>
    <name evidence="4" type="ORF">BAE39_18200</name>
</gene>
<proteinExistence type="inferred from homology"/>
<dbReference type="PANTHER" id="PTHR42901">
    <property type="entry name" value="ALCOHOL DEHYDROGENASE"/>
    <property type="match status" value="1"/>
</dbReference>
<dbReference type="RefSeq" id="WP_010910974.1">
    <property type="nucleotide sequence ID" value="NZ_LZTH01000001.1"/>
</dbReference>
<protein>
    <submittedName>
        <fullName evidence="4">SDR family oxidoreductase</fullName>
    </submittedName>
</protein>
<dbReference type="OrthoDB" id="9810734at2"/>
<keyword evidence="2" id="KW-0560">Oxidoreductase</keyword>
<dbReference type="SUPFAM" id="SSF51735">
    <property type="entry name" value="NAD(P)-binding Rossmann-fold domains"/>
    <property type="match status" value="1"/>
</dbReference>
<dbReference type="EMBL" id="LZTJ01000023">
    <property type="protein sequence ID" value="OBP74285.1"/>
    <property type="molecule type" value="Genomic_DNA"/>
</dbReference>
<dbReference type="Gene3D" id="3.40.50.720">
    <property type="entry name" value="NAD(P)-binding Rossmann-like Domain"/>
    <property type="match status" value="1"/>
</dbReference>
<dbReference type="InterPro" id="IPR002347">
    <property type="entry name" value="SDR_fam"/>
</dbReference>
<evidence type="ECO:0000313" key="5">
    <source>
        <dbReference type="Proteomes" id="UP000093748"/>
    </source>
</evidence>
<name>A0A1A5I5I3_RHILI</name>
<dbReference type="GO" id="GO:0016491">
    <property type="term" value="F:oxidoreductase activity"/>
    <property type="evidence" value="ECO:0007669"/>
    <property type="project" value="UniProtKB-KW"/>
</dbReference>
<dbReference type="InterPro" id="IPR036291">
    <property type="entry name" value="NAD(P)-bd_dom_sf"/>
</dbReference>
<evidence type="ECO:0000256" key="1">
    <source>
        <dbReference type="ARBA" id="ARBA00006484"/>
    </source>
</evidence>
<dbReference type="Pfam" id="PF00106">
    <property type="entry name" value="adh_short"/>
    <property type="match status" value="1"/>
</dbReference>
<dbReference type="PRINTS" id="PR00080">
    <property type="entry name" value="SDRFAMILY"/>
</dbReference>
<reference evidence="5" key="1">
    <citation type="submission" date="2016-06" db="EMBL/GenBank/DDBJ databases">
        <title>NZP2037 Pacbio-Illumina hybrid assembly.</title>
        <authorList>
            <person name="Ramsay J.P."/>
        </authorList>
    </citation>
    <scope>NUCLEOTIDE SEQUENCE [LARGE SCALE GENOMIC DNA]</scope>
    <source>
        <strain evidence="5">R7ANS::ICEMlSym2042</strain>
    </source>
</reference>
<evidence type="ECO:0000256" key="3">
    <source>
        <dbReference type="RuleBase" id="RU000363"/>
    </source>
</evidence>
<evidence type="ECO:0000313" key="4">
    <source>
        <dbReference type="EMBL" id="OBP74285.1"/>
    </source>
</evidence>
<dbReference type="Proteomes" id="UP000093748">
    <property type="component" value="Unassembled WGS sequence"/>
</dbReference>
<dbReference type="InterPro" id="IPR020904">
    <property type="entry name" value="Sc_DH/Rdtase_CS"/>
</dbReference>
<comment type="caution">
    <text evidence="4">The sequence shown here is derived from an EMBL/GenBank/DDBJ whole genome shotgun (WGS) entry which is preliminary data.</text>
</comment>
<comment type="similarity">
    <text evidence="1 3">Belongs to the short-chain dehydrogenases/reductases (SDR) family.</text>
</comment>
<accession>A0A1A5I5I3</accession>
<organism evidence="4 5">
    <name type="scientific">Rhizobium loti</name>
    <name type="common">Mesorhizobium loti</name>
    <dbReference type="NCBI Taxonomy" id="381"/>
    <lineage>
        <taxon>Bacteria</taxon>
        <taxon>Pseudomonadati</taxon>
        <taxon>Pseudomonadota</taxon>
        <taxon>Alphaproteobacteria</taxon>
        <taxon>Hyphomicrobiales</taxon>
        <taxon>Phyllobacteriaceae</taxon>
        <taxon>Mesorhizobium</taxon>
    </lineage>
</organism>
<dbReference type="PROSITE" id="PS00061">
    <property type="entry name" value="ADH_SHORT"/>
    <property type="match status" value="1"/>
</dbReference>
<dbReference type="GeneID" id="66682621"/>
<sequence length="264" mass="27726">MSGQANKGTAVVTGASSGIGAIYADRLAGQGYDLVLVARRADRLEELAEKLRYAYDRKVSVISADLSDDDDVRRVEQAISADDSVTLLVNNAGLGGQQVVATADADAAERMIKVNVIALTRLTRAVLPGLLARNRGAIVNIASVLAYETSFGGIYSGTKAYVVNFTEALHREVAGTGVKVQVVLPGATRTDFWELAGSDIDQLPKEIIMSADDMVDAALVGLARGEAVTVPALADAAKLDTFLGARQAFYGSLHADKPAARYAA</sequence>
<evidence type="ECO:0000256" key="2">
    <source>
        <dbReference type="ARBA" id="ARBA00023002"/>
    </source>
</evidence>
<dbReference type="PRINTS" id="PR00081">
    <property type="entry name" value="GDHRDH"/>
</dbReference>
<dbReference type="PIRSF" id="PIRSF000126">
    <property type="entry name" value="11-beta-HSD1"/>
    <property type="match status" value="1"/>
</dbReference>